<sequence length="201" mass="23207">MELDQTLYVAKGRHRECYLHPVDNHLCVKVVYNKESGGAQESRRELKYYHFLEKRNIDWRILPAFHGKVETNLGTGVLFDFVRDYDGQPSKTLEHYLSHEFRDGLNNPELLRALSELKAGLLKNRIITMTLKSKNILYKKESAHVGRLVIVDNIGNSSLIPVASYSNFFGTRKIHRTWARFINDLKNVDQVADTIDDTVTC</sequence>
<comment type="caution">
    <text evidence="1">The sequence shown here is derived from an EMBL/GenBank/DDBJ whole genome shotgun (WGS) entry which is preliminary data.</text>
</comment>
<dbReference type="EMBL" id="JMEE01000028">
    <property type="protein sequence ID" value="RWR02229.1"/>
    <property type="molecule type" value="Genomic_DNA"/>
</dbReference>
<gene>
    <name evidence="1" type="ORF">ED28_09185</name>
</gene>
<keyword evidence="2" id="KW-1185">Reference proteome</keyword>
<reference evidence="1 2" key="1">
    <citation type="submission" date="2014-04" db="EMBL/GenBank/DDBJ databases">
        <title>Draft genome sequence of Pantoea beijingensis strain LMG 27579, an emerging pathogen to Pleurotus eryngii with potential industrial application.</title>
        <authorList>
            <person name="Xu F."/>
            <person name="Liu Y."/>
            <person name="Wang S."/>
            <person name="Yin Y."/>
            <person name="Ma Y."/>
            <person name="Zhao S."/>
            <person name="Rong C."/>
        </authorList>
    </citation>
    <scope>NUCLEOTIDE SEQUENCE [LARGE SCALE GENOMIC DNA]</scope>
    <source>
        <strain evidence="1 2">LMG 27579</strain>
    </source>
</reference>
<dbReference type="Proteomes" id="UP000288794">
    <property type="component" value="Unassembled WGS sequence"/>
</dbReference>
<proteinExistence type="predicted"/>
<evidence type="ECO:0008006" key="3">
    <source>
        <dbReference type="Google" id="ProtNLM"/>
    </source>
</evidence>
<organism evidence="1 2">
    <name type="scientific">[Pantoea] beijingensis</name>
    <dbReference type="NCBI Taxonomy" id="1324864"/>
    <lineage>
        <taxon>Bacteria</taxon>
        <taxon>Pseudomonadati</taxon>
        <taxon>Pseudomonadota</taxon>
        <taxon>Gammaproteobacteria</taxon>
        <taxon>Enterobacterales</taxon>
        <taxon>Erwiniaceae</taxon>
        <taxon>Erwinia</taxon>
    </lineage>
</organism>
<dbReference type="InterPro" id="IPR019647">
    <property type="entry name" value="PhoP_reg_network_YrbL"/>
</dbReference>
<protein>
    <recommendedName>
        <fullName evidence="3">PhoP regulatory network protein YrbL</fullName>
    </recommendedName>
</protein>
<evidence type="ECO:0000313" key="1">
    <source>
        <dbReference type="EMBL" id="RWR02229.1"/>
    </source>
</evidence>
<accession>A0A443IDM4</accession>
<name>A0A443IDM4_9GAMM</name>
<dbReference type="AlphaFoldDB" id="A0A443IDM4"/>
<evidence type="ECO:0000313" key="2">
    <source>
        <dbReference type="Proteomes" id="UP000288794"/>
    </source>
</evidence>
<dbReference type="Pfam" id="PF10707">
    <property type="entry name" value="YrbL-PhoP_reg"/>
    <property type="match status" value="1"/>
</dbReference>